<evidence type="ECO:0000256" key="1">
    <source>
        <dbReference type="SAM" id="MobiDB-lite"/>
    </source>
</evidence>
<organism evidence="2 3">
    <name type="scientific">Sphingomonas arantia</name>
    <dbReference type="NCBI Taxonomy" id="1460676"/>
    <lineage>
        <taxon>Bacteria</taxon>
        <taxon>Pseudomonadati</taxon>
        <taxon>Pseudomonadota</taxon>
        <taxon>Alphaproteobacteria</taxon>
        <taxon>Sphingomonadales</taxon>
        <taxon>Sphingomonadaceae</taxon>
        <taxon>Sphingomonas</taxon>
    </lineage>
</organism>
<dbReference type="EMBL" id="JBHUGS010000002">
    <property type="protein sequence ID" value="MFD1950676.1"/>
    <property type="molecule type" value="Genomic_DNA"/>
</dbReference>
<keyword evidence="3" id="KW-1185">Reference proteome</keyword>
<evidence type="ECO:0000313" key="2">
    <source>
        <dbReference type="EMBL" id="MFD1950676.1"/>
    </source>
</evidence>
<feature type="region of interest" description="Disordered" evidence="1">
    <location>
        <begin position="52"/>
        <end position="73"/>
    </location>
</feature>
<gene>
    <name evidence="2" type="ORF">ACFSGX_07840</name>
</gene>
<dbReference type="Proteomes" id="UP001597400">
    <property type="component" value="Unassembled WGS sequence"/>
</dbReference>
<accession>A0ABW4TXG3</accession>
<proteinExistence type="predicted"/>
<comment type="caution">
    <text evidence="2">The sequence shown here is derived from an EMBL/GenBank/DDBJ whole genome shotgun (WGS) entry which is preliminary data.</text>
</comment>
<evidence type="ECO:0000313" key="3">
    <source>
        <dbReference type="Proteomes" id="UP001597400"/>
    </source>
</evidence>
<reference evidence="3" key="1">
    <citation type="journal article" date="2019" name="Int. J. Syst. Evol. Microbiol.">
        <title>The Global Catalogue of Microorganisms (GCM) 10K type strain sequencing project: providing services to taxonomists for standard genome sequencing and annotation.</title>
        <authorList>
            <consortium name="The Broad Institute Genomics Platform"/>
            <consortium name="The Broad Institute Genome Sequencing Center for Infectious Disease"/>
            <person name="Wu L."/>
            <person name="Ma J."/>
        </authorList>
    </citation>
    <scope>NUCLEOTIDE SEQUENCE [LARGE SCALE GENOMIC DNA]</scope>
    <source>
        <strain evidence="3">CGMCC 1.12702</strain>
    </source>
</reference>
<sequence length="94" mass="9860">MKTVLTSAHFAGREQVAVEMLDSNLTAERIVSMLAKAPRREAANAMLAGLAATPNPDLGPGYEASGSGSANPDVIWDRARASNLADITPERPKA</sequence>
<name>A0ABW4TXG3_9SPHN</name>
<protein>
    <submittedName>
        <fullName evidence="2">Uncharacterized protein</fullName>
    </submittedName>
</protein>